<keyword evidence="5 7" id="KW-0472">Membrane</keyword>
<proteinExistence type="inferred from homology"/>
<comment type="subcellular location">
    <subcellularLocation>
        <location evidence="1">Cell membrane</location>
        <topology evidence="1">Multi-pass membrane protein</topology>
    </subcellularLocation>
</comment>
<evidence type="ECO:0000256" key="1">
    <source>
        <dbReference type="ARBA" id="ARBA00004651"/>
    </source>
</evidence>
<protein>
    <recommendedName>
        <fullName evidence="11">ABC3 transporter permease protein domain-containing protein</fullName>
    </recommendedName>
</protein>
<evidence type="ECO:0000259" key="9">
    <source>
        <dbReference type="Pfam" id="PF12704"/>
    </source>
</evidence>
<dbReference type="Pfam" id="PF12704">
    <property type="entry name" value="MacB_PCD"/>
    <property type="match status" value="2"/>
</dbReference>
<dbReference type="InterPro" id="IPR050250">
    <property type="entry name" value="Macrolide_Exporter_MacB"/>
</dbReference>
<dbReference type="EMBL" id="UINC01001110">
    <property type="protein sequence ID" value="SUZ71072.1"/>
    <property type="molecule type" value="Genomic_DNA"/>
</dbReference>
<feature type="domain" description="MacB-like periplasmic core" evidence="9">
    <location>
        <begin position="430"/>
        <end position="630"/>
    </location>
</feature>
<keyword evidence="4 7" id="KW-1133">Transmembrane helix</keyword>
<dbReference type="GO" id="GO:0005886">
    <property type="term" value="C:plasma membrane"/>
    <property type="evidence" value="ECO:0007669"/>
    <property type="project" value="UniProtKB-SubCell"/>
</dbReference>
<feature type="transmembrane region" description="Helical" evidence="7">
    <location>
        <begin position="429"/>
        <end position="449"/>
    </location>
</feature>
<evidence type="ECO:0000256" key="2">
    <source>
        <dbReference type="ARBA" id="ARBA00022475"/>
    </source>
</evidence>
<feature type="transmembrane region" description="Helical" evidence="7">
    <location>
        <begin position="282"/>
        <end position="305"/>
    </location>
</feature>
<evidence type="ECO:0000256" key="6">
    <source>
        <dbReference type="ARBA" id="ARBA00038076"/>
    </source>
</evidence>
<feature type="domain" description="MacB-like periplasmic core" evidence="9">
    <location>
        <begin position="23"/>
        <end position="242"/>
    </location>
</feature>
<keyword evidence="3 7" id="KW-0812">Transmembrane</keyword>
<evidence type="ECO:0000256" key="5">
    <source>
        <dbReference type="ARBA" id="ARBA00023136"/>
    </source>
</evidence>
<dbReference type="InterPro" id="IPR003838">
    <property type="entry name" value="ABC3_permease_C"/>
</dbReference>
<evidence type="ECO:0000256" key="3">
    <source>
        <dbReference type="ARBA" id="ARBA00022692"/>
    </source>
</evidence>
<sequence length="827" mass="87211">VIGSVLEDVRLALRTLGKDRAFTLLTVVTLAVAIGANTAIFSVVDGVLFRPLPFPDADRIVTVAAGTLPAPGRTIPGAIPFSDRGYWHFVDNNRVYEAFGGYSGGQQMALIGDGEPLQINAAAMTASAWEVLGTIPQRGRFPTPEEDVPGGPIMVVLSHGLWVGYFGSDPDIIGQTIELTGLQAEVIGVMPNGFNFPSPAIDLWIPLRLDPASQNFGAHSIYGLARLAPEVTIESALADAESLIARFGEAGYGETVVAGLFSGEAFVRTLKDEVVGDARQPLLILLGAMVFVLLIACSNVANLFLVRADARMRESAVRMALGSGRWKLIRYVMTESVLLAMIGGVVGVFLAYLGTQALVAVAPASIPRLDEIGVRGPALLYTSGIAILAGLFFGLFPALRSGSDKMLGALRDAGRSATIGSERHRARSAMVVAQVALALVVSVGSGLMFRSFQRLRAVDPGFRAENVLTFKLSPAPANYDNSPEVLAQFYDELLDGLEDIPGVARAGAVTSLPLQGIAGSLSTSIDEFPVADDEFPPTFLIRRATPGYFEAMGIDVLEGREFTDEDHQERLGSLIISESIKDRFWPDVSALGKRMAIAGAAARSVGVVRDVNAVGLDTEAEPYIYKPLLDSVGGGVAAMAMAVRANADPLSLVPAIRSLIASMDAELPISEIRLMEGIVSDSLSRTSFTMTLLLLAAAIALFLGSVGIYGVISYIVAQRTDEIGVRLALGAGAPEVRWMILMQGMRLAAVGVVVGLLAAVAMGRLMTSLLYGISPFDVTTFVIGAVIFDVTTFVIGAVIFLVVAALAGIIPAVRASRIPPAVALQSG</sequence>
<feature type="non-terminal residue" evidence="10">
    <location>
        <position position="1"/>
    </location>
</feature>
<keyword evidence="2" id="KW-1003">Cell membrane</keyword>
<feature type="transmembrane region" description="Helical" evidence="7">
    <location>
        <begin position="337"/>
        <end position="366"/>
    </location>
</feature>
<dbReference type="AlphaFoldDB" id="A0A381PVH0"/>
<evidence type="ECO:0008006" key="11">
    <source>
        <dbReference type="Google" id="ProtNLM"/>
    </source>
</evidence>
<dbReference type="PANTHER" id="PTHR30572:SF4">
    <property type="entry name" value="ABC TRANSPORTER PERMEASE YTRF"/>
    <property type="match status" value="1"/>
</dbReference>
<name>A0A381PVH0_9ZZZZ</name>
<feature type="transmembrane region" description="Helical" evidence="7">
    <location>
        <begin position="21"/>
        <end position="44"/>
    </location>
</feature>
<accession>A0A381PVH0</accession>
<feature type="domain" description="ABC3 transporter permease C-terminal" evidence="8">
    <location>
        <begin position="695"/>
        <end position="820"/>
    </location>
</feature>
<dbReference type="Pfam" id="PF02687">
    <property type="entry name" value="FtsX"/>
    <property type="match status" value="2"/>
</dbReference>
<evidence type="ECO:0000259" key="8">
    <source>
        <dbReference type="Pfam" id="PF02687"/>
    </source>
</evidence>
<dbReference type="InterPro" id="IPR017800">
    <property type="entry name" value="ADOP"/>
</dbReference>
<evidence type="ECO:0000256" key="4">
    <source>
        <dbReference type="ARBA" id="ARBA00022989"/>
    </source>
</evidence>
<dbReference type="PANTHER" id="PTHR30572">
    <property type="entry name" value="MEMBRANE COMPONENT OF TRANSPORTER-RELATED"/>
    <property type="match status" value="1"/>
</dbReference>
<feature type="transmembrane region" description="Helical" evidence="7">
    <location>
        <begin position="692"/>
        <end position="717"/>
    </location>
</feature>
<evidence type="ECO:0000256" key="7">
    <source>
        <dbReference type="SAM" id="Phobius"/>
    </source>
</evidence>
<dbReference type="InterPro" id="IPR025857">
    <property type="entry name" value="MacB_PCD"/>
</dbReference>
<dbReference type="GO" id="GO:0022857">
    <property type="term" value="F:transmembrane transporter activity"/>
    <property type="evidence" value="ECO:0007669"/>
    <property type="project" value="TreeGrafter"/>
</dbReference>
<comment type="similarity">
    <text evidence="6">Belongs to the ABC-4 integral membrane protein family.</text>
</comment>
<feature type="transmembrane region" description="Helical" evidence="7">
    <location>
        <begin position="778"/>
        <end position="810"/>
    </location>
</feature>
<organism evidence="10">
    <name type="scientific">marine metagenome</name>
    <dbReference type="NCBI Taxonomy" id="408172"/>
    <lineage>
        <taxon>unclassified sequences</taxon>
        <taxon>metagenomes</taxon>
        <taxon>ecological metagenomes</taxon>
    </lineage>
</organism>
<feature type="transmembrane region" description="Helical" evidence="7">
    <location>
        <begin position="378"/>
        <end position="399"/>
    </location>
</feature>
<evidence type="ECO:0000313" key="10">
    <source>
        <dbReference type="EMBL" id="SUZ71072.1"/>
    </source>
</evidence>
<feature type="domain" description="ABC3 transporter permease C-terminal" evidence="8">
    <location>
        <begin position="288"/>
        <end position="401"/>
    </location>
</feature>
<dbReference type="NCBIfam" id="TIGR03434">
    <property type="entry name" value="ADOP"/>
    <property type="match status" value="1"/>
</dbReference>
<reference evidence="10" key="1">
    <citation type="submission" date="2018-05" db="EMBL/GenBank/DDBJ databases">
        <authorList>
            <person name="Lanie J.A."/>
            <person name="Ng W.-L."/>
            <person name="Kazmierczak K.M."/>
            <person name="Andrzejewski T.M."/>
            <person name="Davidsen T.M."/>
            <person name="Wayne K.J."/>
            <person name="Tettelin H."/>
            <person name="Glass J.I."/>
            <person name="Rusch D."/>
            <person name="Podicherti R."/>
            <person name="Tsui H.-C.T."/>
            <person name="Winkler M.E."/>
        </authorList>
    </citation>
    <scope>NUCLEOTIDE SEQUENCE</scope>
</reference>
<gene>
    <name evidence="10" type="ORF">METZ01_LOCUS23926</name>
</gene>
<feature type="transmembrane region" description="Helical" evidence="7">
    <location>
        <begin position="747"/>
        <end position="766"/>
    </location>
</feature>